<proteinExistence type="predicted"/>
<keyword evidence="3" id="KW-1185">Reference proteome</keyword>
<feature type="region of interest" description="Disordered" evidence="1">
    <location>
        <begin position="60"/>
        <end position="95"/>
    </location>
</feature>
<dbReference type="PANTHER" id="PTHR47994">
    <property type="entry name" value="F14D16.11-RELATED"/>
    <property type="match status" value="1"/>
</dbReference>
<evidence type="ECO:0000256" key="1">
    <source>
        <dbReference type="SAM" id="MobiDB-lite"/>
    </source>
</evidence>
<organism evidence="2 3">
    <name type="scientific">Forsythia ovata</name>
    <dbReference type="NCBI Taxonomy" id="205694"/>
    <lineage>
        <taxon>Eukaryota</taxon>
        <taxon>Viridiplantae</taxon>
        <taxon>Streptophyta</taxon>
        <taxon>Embryophyta</taxon>
        <taxon>Tracheophyta</taxon>
        <taxon>Spermatophyta</taxon>
        <taxon>Magnoliopsida</taxon>
        <taxon>eudicotyledons</taxon>
        <taxon>Gunneridae</taxon>
        <taxon>Pentapetalae</taxon>
        <taxon>asterids</taxon>
        <taxon>lamiids</taxon>
        <taxon>Lamiales</taxon>
        <taxon>Oleaceae</taxon>
        <taxon>Forsythieae</taxon>
        <taxon>Forsythia</taxon>
    </lineage>
</organism>
<comment type="caution">
    <text evidence="2">The sequence shown here is derived from an EMBL/GenBank/DDBJ whole genome shotgun (WGS) entry which is preliminary data.</text>
</comment>
<evidence type="ECO:0000313" key="2">
    <source>
        <dbReference type="EMBL" id="KAL2464478.1"/>
    </source>
</evidence>
<feature type="compositionally biased region" description="Basic and acidic residues" evidence="1">
    <location>
        <begin position="63"/>
        <end position="93"/>
    </location>
</feature>
<name>A0ABD1PKP7_9LAMI</name>
<reference evidence="3" key="1">
    <citation type="submission" date="2024-07" db="EMBL/GenBank/DDBJ databases">
        <title>Two chromosome-level genome assemblies of Korean endemic species Abeliophyllum distichum and Forsythia ovata (Oleaceae).</title>
        <authorList>
            <person name="Jang H."/>
        </authorList>
    </citation>
    <scope>NUCLEOTIDE SEQUENCE [LARGE SCALE GENOMIC DNA]</scope>
</reference>
<dbReference type="EMBL" id="JBFOLJ010000018">
    <property type="protein sequence ID" value="KAL2464478.1"/>
    <property type="molecule type" value="Genomic_DNA"/>
</dbReference>
<dbReference type="PANTHER" id="PTHR47994:SF5">
    <property type="entry name" value="F14D16.11-RELATED"/>
    <property type="match status" value="1"/>
</dbReference>
<dbReference type="AlphaFoldDB" id="A0ABD1PKP7"/>
<dbReference type="Proteomes" id="UP001604277">
    <property type="component" value="Unassembled WGS sequence"/>
</dbReference>
<accession>A0ABD1PKP7</accession>
<protein>
    <submittedName>
        <fullName evidence="2">Transcription factor MYB</fullName>
    </submittedName>
</protein>
<sequence>MKQKPEFFNQLMRTHKFIHGRLKYRKEETYPHSILSRLHNCPEEDNEIKNLWNSSIKKKLKQRGIDHDTHKPISEIENEEKAYASSKNNEKASEGISNRNWIPHVFCD</sequence>
<gene>
    <name evidence="2" type="ORF">Fot_52434</name>
</gene>
<evidence type="ECO:0000313" key="3">
    <source>
        <dbReference type="Proteomes" id="UP001604277"/>
    </source>
</evidence>
<dbReference type="InterPro" id="IPR015495">
    <property type="entry name" value="Myb_TF_plants"/>
</dbReference>